<gene>
    <name evidence="1" type="ORF">COW83_04975</name>
</gene>
<comment type="caution">
    <text evidence="1">The sequence shown here is derived from an EMBL/GenBank/DDBJ whole genome shotgun (WGS) entry which is preliminary data.</text>
</comment>
<protein>
    <submittedName>
        <fullName evidence="1">Uncharacterized protein</fullName>
    </submittedName>
</protein>
<reference evidence="1 2" key="1">
    <citation type="submission" date="2017-09" db="EMBL/GenBank/DDBJ databases">
        <title>Depth-based differentiation of microbial function through sediment-hosted aquifers and enrichment of novel symbionts in the deep terrestrial subsurface.</title>
        <authorList>
            <person name="Probst A.J."/>
            <person name="Ladd B."/>
            <person name="Jarett J.K."/>
            <person name="Geller-Mcgrath D.E."/>
            <person name="Sieber C.M."/>
            <person name="Emerson J.B."/>
            <person name="Anantharaman K."/>
            <person name="Thomas B.C."/>
            <person name="Malmstrom R."/>
            <person name="Stieglmeier M."/>
            <person name="Klingl A."/>
            <person name="Woyke T."/>
            <person name="Ryan C.M."/>
            <person name="Banfield J.F."/>
        </authorList>
    </citation>
    <scope>NUCLEOTIDE SEQUENCE [LARGE SCALE GENOMIC DNA]</scope>
    <source>
        <strain evidence="1">CG22_combo_CG10-13_8_21_14_all_43_12</strain>
    </source>
</reference>
<sequence length="217" mass="25287">MSRNLIRCCQSYLVKCDSSYNRIMKRIFFIEGLPGAGKTSLLSALSTKYQVISEVLDRDHLSEKHNKTEQDFFMLNDERKLSEGQQATGTCFIDRSPLSTVFFNIAKFSLDIDHPISAVLSWYENIIHPIVFNLASPFRLVYLDIDPKESLARKQSKEIKNDPWRNLQSLYQIRNLYVSLSKRYPNQIFFVDGKLHSTQLLKKVEDYVQLQEAENHN</sequence>
<dbReference type="AlphaFoldDB" id="A0A2H0DSX3"/>
<dbReference type="EMBL" id="PCTR01000142">
    <property type="protein sequence ID" value="PIP85287.1"/>
    <property type="molecule type" value="Genomic_DNA"/>
</dbReference>
<organism evidence="1 2">
    <name type="scientific">Candidatus Collierbacteria bacterium CG22_combo_CG10-13_8_21_14_all_43_12</name>
    <dbReference type="NCBI Taxonomy" id="1974537"/>
    <lineage>
        <taxon>Bacteria</taxon>
        <taxon>Candidatus Collieribacteriota</taxon>
    </lineage>
</organism>
<dbReference type="SUPFAM" id="SSF52540">
    <property type="entry name" value="P-loop containing nucleoside triphosphate hydrolases"/>
    <property type="match status" value="1"/>
</dbReference>
<name>A0A2H0DSX3_9BACT</name>
<dbReference type="Gene3D" id="3.40.50.300">
    <property type="entry name" value="P-loop containing nucleotide triphosphate hydrolases"/>
    <property type="match status" value="1"/>
</dbReference>
<evidence type="ECO:0000313" key="2">
    <source>
        <dbReference type="Proteomes" id="UP000231136"/>
    </source>
</evidence>
<accession>A0A2H0DSX3</accession>
<dbReference type="InterPro" id="IPR027417">
    <property type="entry name" value="P-loop_NTPase"/>
</dbReference>
<proteinExistence type="predicted"/>
<dbReference type="Proteomes" id="UP000231136">
    <property type="component" value="Unassembled WGS sequence"/>
</dbReference>
<evidence type="ECO:0000313" key="1">
    <source>
        <dbReference type="EMBL" id="PIP85287.1"/>
    </source>
</evidence>